<organism evidence="3 4">
    <name type="scientific">Rhodopila globiformis</name>
    <name type="common">Rhodopseudomonas globiformis</name>
    <dbReference type="NCBI Taxonomy" id="1071"/>
    <lineage>
        <taxon>Bacteria</taxon>
        <taxon>Pseudomonadati</taxon>
        <taxon>Pseudomonadota</taxon>
        <taxon>Alphaproteobacteria</taxon>
        <taxon>Acetobacterales</taxon>
        <taxon>Acetobacteraceae</taxon>
        <taxon>Rhodopila</taxon>
    </lineage>
</organism>
<comment type="caution">
    <text evidence="3">The sequence shown here is derived from an EMBL/GenBank/DDBJ whole genome shotgun (WGS) entry which is preliminary data.</text>
</comment>
<gene>
    <name evidence="3" type="ORF">CCS01_04730</name>
</gene>
<evidence type="ECO:0000313" key="3">
    <source>
        <dbReference type="EMBL" id="PPQ36671.1"/>
    </source>
</evidence>
<feature type="transmembrane region" description="Helical" evidence="2">
    <location>
        <begin position="92"/>
        <end position="110"/>
    </location>
</feature>
<keyword evidence="2" id="KW-0812">Transmembrane</keyword>
<dbReference type="RefSeq" id="WP_104517696.1">
    <property type="nucleotide sequence ID" value="NZ_NHRY01000055.1"/>
</dbReference>
<feature type="region of interest" description="Disordered" evidence="1">
    <location>
        <begin position="113"/>
        <end position="212"/>
    </location>
</feature>
<evidence type="ECO:0000313" key="4">
    <source>
        <dbReference type="Proteomes" id="UP000239724"/>
    </source>
</evidence>
<dbReference type="OrthoDB" id="129082at2"/>
<reference evidence="3 4" key="1">
    <citation type="journal article" date="2018" name="Arch. Microbiol.">
        <title>New insights into the metabolic potential of the phototrophic purple bacterium Rhodopila globiformis DSM 161(T) from its draft genome sequence and evidence for a vanadium-dependent nitrogenase.</title>
        <authorList>
            <person name="Imhoff J.F."/>
            <person name="Rahn T."/>
            <person name="Kunzel S."/>
            <person name="Neulinger S.C."/>
        </authorList>
    </citation>
    <scope>NUCLEOTIDE SEQUENCE [LARGE SCALE GENOMIC DNA]</scope>
    <source>
        <strain evidence="3 4">DSM 161</strain>
    </source>
</reference>
<feature type="transmembrane region" description="Helical" evidence="2">
    <location>
        <begin position="67"/>
        <end position="86"/>
    </location>
</feature>
<keyword evidence="2" id="KW-1133">Transmembrane helix</keyword>
<dbReference type="AlphaFoldDB" id="A0A2S6NLZ0"/>
<proteinExistence type="predicted"/>
<keyword evidence="4" id="KW-1185">Reference proteome</keyword>
<feature type="transmembrane region" description="Helical" evidence="2">
    <location>
        <begin position="35"/>
        <end position="55"/>
    </location>
</feature>
<feature type="transmembrane region" description="Helical" evidence="2">
    <location>
        <begin position="12"/>
        <end position="29"/>
    </location>
</feature>
<dbReference type="EMBL" id="NHRY01000055">
    <property type="protein sequence ID" value="PPQ36671.1"/>
    <property type="molecule type" value="Genomic_DNA"/>
</dbReference>
<dbReference type="Proteomes" id="UP000239724">
    <property type="component" value="Unassembled WGS sequence"/>
</dbReference>
<name>A0A2S6NLZ0_RHOGL</name>
<sequence>MRVVPTRTHAVLDYVLGVAIIAFPYIGHFDQHGALEWGPVLLGGGLILYSLFTNYEYSFASLIPLKVHLGLDLGGGILLIVVALLWGPPPAAWGTLLVLGLIEIGVSLVTRTVSSDGPGLASPAIRDATRRSRIGMPEAPGPKTADGRPDYPVPPGGPATVEQLRGQIDSGRTRDKIAVTDPAAAPLGSDDEAAQPHDEEGLAVARRQSGQR</sequence>
<evidence type="ECO:0000256" key="1">
    <source>
        <dbReference type="SAM" id="MobiDB-lite"/>
    </source>
</evidence>
<accession>A0A2S6NLZ0</accession>
<keyword evidence="2" id="KW-0472">Membrane</keyword>
<evidence type="ECO:0000256" key="2">
    <source>
        <dbReference type="SAM" id="Phobius"/>
    </source>
</evidence>
<protein>
    <submittedName>
        <fullName evidence="3">Uncharacterized protein</fullName>
    </submittedName>
</protein>